<protein>
    <recommendedName>
        <fullName evidence="3">L-2-amino-thiazoline-4-carboxylic acid hydrolase</fullName>
    </recommendedName>
</protein>
<comment type="caution">
    <text evidence="1">The sequence shown here is derived from an EMBL/GenBank/DDBJ whole genome shotgun (WGS) entry which is preliminary data.</text>
</comment>
<sequence>MVRPTMADESLRLWLARKLIGRIVARAARRGLATRGLRDTEGREIRWLAPEIEAFVVAMTAEAIRLRPYAQQAELPTFGSRLMVEMAIWTMAADRSLRACGIAPETARQVVADLGWDIYRRMLALSALPVRLLTRDSGRRLRWTIRALLVFPFAPSGAPGYAVRVSRDGDDLLTDFTHCPPQSFVRRIARAQDDPDSLEAFRQSWCRYDWPGADVIAGDGARGHYRRRRTLSHGDPVCDMCWIGKASRDAISGQEDRDEPAAS</sequence>
<dbReference type="EMBL" id="RAPE01000010">
    <property type="protein sequence ID" value="RKF12283.1"/>
    <property type="molecule type" value="Genomic_DNA"/>
</dbReference>
<dbReference type="AlphaFoldDB" id="A0A3A8B6X1"/>
<gene>
    <name evidence="1" type="ORF">D6850_18840</name>
</gene>
<evidence type="ECO:0008006" key="3">
    <source>
        <dbReference type="Google" id="ProtNLM"/>
    </source>
</evidence>
<dbReference type="Proteomes" id="UP000281128">
    <property type="component" value="Unassembled WGS sequence"/>
</dbReference>
<accession>A0A3A8B6X1</accession>
<name>A0A3A8B6X1_9RHOB</name>
<organism evidence="1 2">
    <name type="scientific">Roseovarius spongiae</name>
    <dbReference type="NCBI Taxonomy" id="2320272"/>
    <lineage>
        <taxon>Bacteria</taxon>
        <taxon>Pseudomonadati</taxon>
        <taxon>Pseudomonadota</taxon>
        <taxon>Alphaproteobacteria</taxon>
        <taxon>Rhodobacterales</taxon>
        <taxon>Roseobacteraceae</taxon>
        <taxon>Roseovarius</taxon>
    </lineage>
</organism>
<keyword evidence="2" id="KW-1185">Reference proteome</keyword>
<evidence type="ECO:0000313" key="2">
    <source>
        <dbReference type="Proteomes" id="UP000281128"/>
    </source>
</evidence>
<reference evidence="1 2" key="1">
    <citation type="submission" date="2018-09" db="EMBL/GenBank/DDBJ databases">
        <title>Roseovarius spongiae sp. nov., isolated from a marine sponge.</title>
        <authorList>
            <person name="Zhuang L."/>
            <person name="Luo L."/>
        </authorList>
    </citation>
    <scope>NUCLEOTIDE SEQUENCE [LARGE SCALE GENOMIC DNA]</scope>
    <source>
        <strain evidence="1 2">HN-E21</strain>
    </source>
</reference>
<evidence type="ECO:0000313" key="1">
    <source>
        <dbReference type="EMBL" id="RKF12283.1"/>
    </source>
</evidence>
<proteinExistence type="predicted"/>